<keyword evidence="2" id="KW-0732">Signal</keyword>
<dbReference type="Pfam" id="PF15829">
    <property type="entry name" value="DUF4711"/>
    <property type="match status" value="1"/>
</dbReference>
<keyword evidence="1" id="KW-1133">Transmembrane helix</keyword>
<feature type="non-terminal residue" evidence="3">
    <location>
        <position position="253"/>
    </location>
</feature>
<evidence type="ECO:0000313" key="4">
    <source>
        <dbReference type="Proteomes" id="UP000053283"/>
    </source>
</evidence>
<feature type="chain" id="PRO_5001882602" evidence="2">
    <location>
        <begin position="18"/>
        <end position="253"/>
    </location>
</feature>
<keyword evidence="1" id="KW-0472">Membrane</keyword>
<accession>A0A091UMC2</accession>
<name>A0A091UMC2_NIPNI</name>
<evidence type="ECO:0000313" key="3">
    <source>
        <dbReference type="EMBL" id="KFQ91512.1"/>
    </source>
</evidence>
<sequence length="253" mass="28561">MLTILLFGLVFVHNNLSRKDPRDYECHVENASEISGSTRSLNIFLQAPGIAATKGKLSRTQKVITLECFSLQSPVQVNLLYLEKTHGDLRNQRVQKYTLQSLKVVARADRKPAIGHSCVLQTRHRKKFQRKFILQEKVFLAGISNCGITAKLPKLKVFAEGLTVLHVHQENQTLEQGIPSTNEKDLLHRQKLSIIIKVFIACILLAFALPYIMFVICEIPCPCLCPDWINSICRRRSSPPAARVPVHEQTATL</sequence>
<dbReference type="AlphaFoldDB" id="A0A091UMC2"/>
<evidence type="ECO:0000256" key="1">
    <source>
        <dbReference type="SAM" id="Phobius"/>
    </source>
</evidence>
<dbReference type="EMBL" id="KL409726">
    <property type="protein sequence ID" value="KFQ91512.1"/>
    <property type="molecule type" value="Genomic_DNA"/>
</dbReference>
<keyword evidence="1" id="KW-0812">Transmembrane</keyword>
<organism evidence="3 4">
    <name type="scientific">Nipponia nippon</name>
    <name type="common">Crested ibis</name>
    <name type="synonym">Ibis nippon</name>
    <dbReference type="NCBI Taxonomy" id="128390"/>
    <lineage>
        <taxon>Eukaryota</taxon>
        <taxon>Metazoa</taxon>
        <taxon>Chordata</taxon>
        <taxon>Craniata</taxon>
        <taxon>Vertebrata</taxon>
        <taxon>Euteleostomi</taxon>
        <taxon>Archelosauria</taxon>
        <taxon>Archosauria</taxon>
        <taxon>Dinosauria</taxon>
        <taxon>Saurischia</taxon>
        <taxon>Theropoda</taxon>
        <taxon>Coelurosauria</taxon>
        <taxon>Aves</taxon>
        <taxon>Neognathae</taxon>
        <taxon>Neoaves</taxon>
        <taxon>Aequornithes</taxon>
        <taxon>Pelecaniformes</taxon>
        <taxon>Threskiornithidae</taxon>
        <taxon>Nipponia</taxon>
    </lineage>
</organism>
<dbReference type="Proteomes" id="UP000053283">
    <property type="component" value="Unassembled WGS sequence"/>
</dbReference>
<dbReference type="PANTHER" id="PTHR36870:SF1">
    <property type="entry name" value="CHROMOSOME 17 C17ORF78 HOMOLOG"/>
    <property type="match status" value="1"/>
</dbReference>
<keyword evidence="4" id="KW-1185">Reference proteome</keyword>
<reference evidence="3 4" key="1">
    <citation type="submission" date="2014-04" db="EMBL/GenBank/DDBJ databases">
        <title>Genome evolution of avian class.</title>
        <authorList>
            <person name="Zhang G."/>
            <person name="Li C."/>
        </authorList>
    </citation>
    <scope>NUCLEOTIDE SEQUENCE [LARGE SCALE GENOMIC DNA]</scope>
    <source>
        <strain evidence="3">BGI_Y956</strain>
    </source>
</reference>
<dbReference type="PANTHER" id="PTHR36870">
    <property type="entry name" value="C17ORF78 ISOFORM 2"/>
    <property type="match status" value="1"/>
</dbReference>
<evidence type="ECO:0000256" key="2">
    <source>
        <dbReference type="SAM" id="SignalP"/>
    </source>
</evidence>
<gene>
    <name evidence="3" type="ORF">Y956_06515</name>
</gene>
<proteinExistence type="predicted"/>
<feature type="transmembrane region" description="Helical" evidence="1">
    <location>
        <begin position="194"/>
        <end position="216"/>
    </location>
</feature>
<protein>
    <submittedName>
        <fullName evidence="3">Uncharacterized protein C17orf78</fullName>
    </submittedName>
</protein>
<dbReference type="InterPro" id="IPR031668">
    <property type="entry name" value="DUF4711"/>
</dbReference>
<feature type="signal peptide" evidence="2">
    <location>
        <begin position="1"/>
        <end position="17"/>
    </location>
</feature>